<reference evidence="7" key="4">
    <citation type="submission" date="2019-03" db="UniProtKB">
        <authorList>
            <consortium name="EnsemblPlants"/>
        </authorList>
    </citation>
    <scope>IDENTIFICATION</scope>
</reference>
<feature type="domain" description="RING-type" evidence="6">
    <location>
        <begin position="211"/>
        <end position="249"/>
    </location>
</feature>
<dbReference type="PROSITE" id="PS00518">
    <property type="entry name" value="ZF_RING_1"/>
    <property type="match status" value="1"/>
</dbReference>
<dbReference type="PANTHER" id="PTHR47094:SF20">
    <property type="entry name" value="OS09G0504700 PROTEIN"/>
    <property type="match status" value="1"/>
</dbReference>
<evidence type="ECO:0000313" key="7">
    <source>
        <dbReference type="EnsemblPlants" id="AET5Gv20657300.1"/>
    </source>
</evidence>
<feature type="region of interest" description="Disordered" evidence="5">
    <location>
        <begin position="166"/>
        <end position="201"/>
    </location>
</feature>
<reference evidence="8" key="1">
    <citation type="journal article" date="2014" name="Science">
        <title>Ancient hybridizations among the ancestral genomes of bread wheat.</title>
        <authorList>
            <consortium name="International Wheat Genome Sequencing Consortium,"/>
            <person name="Marcussen T."/>
            <person name="Sandve S.R."/>
            <person name="Heier L."/>
            <person name="Spannagl M."/>
            <person name="Pfeifer M."/>
            <person name="Jakobsen K.S."/>
            <person name="Wulff B.B."/>
            <person name="Steuernagel B."/>
            <person name="Mayer K.F."/>
            <person name="Olsen O.A."/>
        </authorList>
    </citation>
    <scope>NUCLEOTIDE SEQUENCE [LARGE SCALE GENOMIC DNA]</scope>
    <source>
        <strain evidence="8">cv. AL8/78</strain>
    </source>
</reference>
<dbReference type="Proteomes" id="UP000015105">
    <property type="component" value="Chromosome 5D"/>
</dbReference>
<keyword evidence="3" id="KW-0862">Zinc</keyword>
<reference evidence="7" key="3">
    <citation type="journal article" date="2017" name="Nature">
        <title>Genome sequence of the progenitor of the wheat D genome Aegilops tauschii.</title>
        <authorList>
            <person name="Luo M.C."/>
            <person name="Gu Y.Q."/>
            <person name="Puiu D."/>
            <person name="Wang H."/>
            <person name="Twardziok S.O."/>
            <person name="Deal K.R."/>
            <person name="Huo N."/>
            <person name="Zhu T."/>
            <person name="Wang L."/>
            <person name="Wang Y."/>
            <person name="McGuire P.E."/>
            <person name="Liu S."/>
            <person name="Long H."/>
            <person name="Ramasamy R.K."/>
            <person name="Rodriguez J.C."/>
            <person name="Van S.L."/>
            <person name="Yuan L."/>
            <person name="Wang Z."/>
            <person name="Xia Z."/>
            <person name="Xiao L."/>
            <person name="Anderson O.D."/>
            <person name="Ouyang S."/>
            <person name="Liang Y."/>
            <person name="Zimin A.V."/>
            <person name="Pertea G."/>
            <person name="Qi P."/>
            <person name="Bennetzen J.L."/>
            <person name="Dai X."/>
            <person name="Dawson M.W."/>
            <person name="Muller H.G."/>
            <person name="Kugler K."/>
            <person name="Rivarola-Duarte L."/>
            <person name="Spannagl M."/>
            <person name="Mayer K.F.X."/>
            <person name="Lu F.H."/>
            <person name="Bevan M.W."/>
            <person name="Leroy P."/>
            <person name="Li P."/>
            <person name="You F.M."/>
            <person name="Sun Q."/>
            <person name="Liu Z."/>
            <person name="Lyons E."/>
            <person name="Wicker T."/>
            <person name="Salzberg S.L."/>
            <person name="Devos K.M."/>
            <person name="Dvorak J."/>
        </authorList>
    </citation>
    <scope>NUCLEOTIDE SEQUENCE [LARGE SCALE GENOMIC DNA]</scope>
    <source>
        <strain evidence="7">cv. AL8/78</strain>
    </source>
</reference>
<dbReference type="STRING" id="200361.A0A453L7F7"/>
<dbReference type="InterPro" id="IPR013083">
    <property type="entry name" value="Znf_RING/FYVE/PHD"/>
</dbReference>
<evidence type="ECO:0000256" key="2">
    <source>
        <dbReference type="ARBA" id="ARBA00022771"/>
    </source>
</evidence>
<evidence type="ECO:0000259" key="6">
    <source>
        <dbReference type="PROSITE" id="PS50089"/>
    </source>
</evidence>
<dbReference type="AlphaFoldDB" id="A0A453L7F7"/>
<dbReference type="EnsemblPlants" id="AET5Gv20657300.1">
    <property type="protein sequence ID" value="AET5Gv20657300.1"/>
    <property type="gene ID" value="AET5Gv20657300"/>
</dbReference>
<dbReference type="GO" id="GO:0006511">
    <property type="term" value="P:ubiquitin-dependent protein catabolic process"/>
    <property type="evidence" value="ECO:0007669"/>
    <property type="project" value="TreeGrafter"/>
</dbReference>
<dbReference type="GO" id="GO:0008270">
    <property type="term" value="F:zinc ion binding"/>
    <property type="evidence" value="ECO:0007669"/>
    <property type="project" value="UniProtKB-KW"/>
</dbReference>
<keyword evidence="1" id="KW-0479">Metal-binding</keyword>
<feature type="compositionally biased region" description="Polar residues" evidence="5">
    <location>
        <begin position="183"/>
        <end position="194"/>
    </location>
</feature>
<evidence type="ECO:0000313" key="8">
    <source>
        <dbReference type="Proteomes" id="UP000015105"/>
    </source>
</evidence>
<evidence type="ECO:0000256" key="1">
    <source>
        <dbReference type="ARBA" id="ARBA00022723"/>
    </source>
</evidence>
<keyword evidence="8" id="KW-1185">Reference proteome</keyword>
<sequence length="267" mass="29213">KQAGQGEGRRWRRRAKEKKSSALVGGAARRLPPLLVRSSSLRRVSASQVDSGAEGSMSTANGTRRASRRQSQDADKVVVNLVSTPPAAGSRRGVSTSNAGARTSPIDVEALEDEVQVVSASQVPPQRRNRRPRRQPVTVVDLDVHATRQGVSHDDNATVLSHNTRNKRPRVAPVIDISPETGEGSSLQSKNAGETSKEPVNVAPKEPIFTCPVCWNKLDEPATTMCGHIFCTNCIKQAIQFQKKCPTCRKHLKMNNFHRIYLPNTSR</sequence>
<dbReference type="Pfam" id="PF13923">
    <property type="entry name" value="zf-C3HC4_2"/>
    <property type="match status" value="1"/>
</dbReference>
<keyword evidence="2 4" id="KW-0863">Zinc-finger</keyword>
<dbReference type="SUPFAM" id="SSF57850">
    <property type="entry name" value="RING/U-box"/>
    <property type="match status" value="1"/>
</dbReference>
<dbReference type="GO" id="GO:0033768">
    <property type="term" value="C:SUMO-targeted ubiquitin ligase complex"/>
    <property type="evidence" value="ECO:0007669"/>
    <property type="project" value="TreeGrafter"/>
</dbReference>
<proteinExistence type="predicted"/>
<dbReference type="InterPro" id="IPR049627">
    <property type="entry name" value="SLX8"/>
</dbReference>
<accession>A0A453L7F7</accession>
<dbReference type="PROSITE" id="PS50089">
    <property type="entry name" value="ZF_RING_2"/>
    <property type="match status" value="1"/>
</dbReference>
<dbReference type="PANTHER" id="PTHR47094">
    <property type="entry name" value="ELFLESS, ISOFORM B"/>
    <property type="match status" value="1"/>
</dbReference>
<dbReference type="GO" id="GO:0140082">
    <property type="term" value="F:SUMO-ubiquitin ligase activity"/>
    <property type="evidence" value="ECO:0007669"/>
    <property type="project" value="TreeGrafter"/>
</dbReference>
<dbReference type="InterPro" id="IPR017907">
    <property type="entry name" value="Znf_RING_CS"/>
</dbReference>
<dbReference type="SMART" id="SM00184">
    <property type="entry name" value="RING"/>
    <property type="match status" value="1"/>
</dbReference>
<name>A0A453L7F7_AEGTS</name>
<evidence type="ECO:0000256" key="3">
    <source>
        <dbReference type="ARBA" id="ARBA00022833"/>
    </source>
</evidence>
<dbReference type="GO" id="GO:0061630">
    <property type="term" value="F:ubiquitin protein ligase activity"/>
    <property type="evidence" value="ECO:0007669"/>
    <property type="project" value="InterPro"/>
</dbReference>
<dbReference type="InterPro" id="IPR001841">
    <property type="entry name" value="Znf_RING"/>
</dbReference>
<evidence type="ECO:0000256" key="4">
    <source>
        <dbReference type="PROSITE-ProRule" id="PRU00175"/>
    </source>
</evidence>
<feature type="compositionally biased region" description="Low complexity" evidence="5">
    <location>
        <begin position="28"/>
        <end position="47"/>
    </location>
</feature>
<dbReference type="GO" id="GO:0032183">
    <property type="term" value="F:SUMO binding"/>
    <property type="evidence" value="ECO:0007669"/>
    <property type="project" value="TreeGrafter"/>
</dbReference>
<protein>
    <recommendedName>
        <fullName evidence="6">RING-type domain-containing protein</fullName>
    </recommendedName>
</protein>
<evidence type="ECO:0000256" key="5">
    <source>
        <dbReference type="SAM" id="MobiDB-lite"/>
    </source>
</evidence>
<reference evidence="7" key="5">
    <citation type="journal article" date="2021" name="G3 (Bethesda)">
        <title>Aegilops tauschii genome assembly Aet v5.0 features greater sequence contiguity and improved annotation.</title>
        <authorList>
            <person name="Wang L."/>
            <person name="Zhu T."/>
            <person name="Rodriguez J.C."/>
            <person name="Deal K.R."/>
            <person name="Dubcovsky J."/>
            <person name="McGuire P.E."/>
            <person name="Lux T."/>
            <person name="Spannagl M."/>
            <person name="Mayer K.F.X."/>
            <person name="Baldrich P."/>
            <person name="Meyers B.C."/>
            <person name="Huo N."/>
            <person name="Gu Y.Q."/>
            <person name="Zhou H."/>
            <person name="Devos K.M."/>
            <person name="Bennetzen J.L."/>
            <person name="Unver T."/>
            <person name="Budak H."/>
            <person name="Gulick P.J."/>
            <person name="Galiba G."/>
            <person name="Kalapos B."/>
            <person name="Nelson D.R."/>
            <person name="Li P."/>
            <person name="You F.M."/>
            <person name="Luo M.C."/>
            <person name="Dvorak J."/>
        </authorList>
    </citation>
    <scope>NUCLEOTIDE SEQUENCE [LARGE SCALE GENOMIC DNA]</scope>
    <source>
        <strain evidence="7">cv. AL8/78</strain>
    </source>
</reference>
<dbReference type="Gene3D" id="3.30.40.10">
    <property type="entry name" value="Zinc/RING finger domain, C3HC4 (zinc finger)"/>
    <property type="match status" value="1"/>
</dbReference>
<feature type="region of interest" description="Disordered" evidence="5">
    <location>
        <begin position="1"/>
        <end position="75"/>
    </location>
</feature>
<reference evidence="8" key="2">
    <citation type="journal article" date="2017" name="Nat. Plants">
        <title>The Aegilops tauschii genome reveals multiple impacts of transposons.</title>
        <authorList>
            <person name="Zhao G."/>
            <person name="Zou C."/>
            <person name="Li K."/>
            <person name="Wang K."/>
            <person name="Li T."/>
            <person name="Gao L."/>
            <person name="Zhang X."/>
            <person name="Wang H."/>
            <person name="Yang Z."/>
            <person name="Liu X."/>
            <person name="Jiang W."/>
            <person name="Mao L."/>
            <person name="Kong X."/>
            <person name="Jiao Y."/>
            <person name="Jia J."/>
        </authorList>
    </citation>
    <scope>NUCLEOTIDE SEQUENCE [LARGE SCALE GENOMIC DNA]</scope>
    <source>
        <strain evidence="8">cv. AL8/78</strain>
    </source>
</reference>
<dbReference type="Gramene" id="AET5Gv20657300.1">
    <property type="protein sequence ID" value="AET5Gv20657300.1"/>
    <property type="gene ID" value="AET5Gv20657300"/>
</dbReference>
<organism evidence="7 8">
    <name type="scientific">Aegilops tauschii subsp. strangulata</name>
    <name type="common">Goatgrass</name>
    <dbReference type="NCBI Taxonomy" id="200361"/>
    <lineage>
        <taxon>Eukaryota</taxon>
        <taxon>Viridiplantae</taxon>
        <taxon>Streptophyta</taxon>
        <taxon>Embryophyta</taxon>
        <taxon>Tracheophyta</taxon>
        <taxon>Spermatophyta</taxon>
        <taxon>Magnoliopsida</taxon>
        <taxon>Liliopsida</taxon>
        <taxon>Poales</taxon>
        <taxon>Poaceae</taxon>
        <taxon>BOP clade</taxon>
        <taxon>Pooideae</taxon>
        <taxon>Triticodae</taxon>
        <taxon>Triticeae</taxon>
        <taxon>Triticinae</taxon>
        <taxon>Aegilops</taxon>
    </lineage>
</organism>